<sequence length="457" mass="52321">MKCNITSSKLQFPSNRTEYDTGSQCSTLFDFYFTKENKHCAMDSHDFTYWGRRMIDFITHYLQNIHKYSVVPNVEPGYLRHLLPDQPPEQPELWADIFDDVEKYILPGLCHWQHPRFHAYFPAANSMPSIMADMLSTALGCNGFSWAASPAITELEILMCDWIGKLLVLPEMFLHSSGIGGGVIQSSASDCILISMLAARHQAVERYKHLFEETNLSDSKIAVLSRLVAYTSKLAHSAVEKASILSFVKLRHLEVDEDFSLQGETLQNAIKEDKALGLIPFYVCATLGTTSCCSFDHLKSIGKVCRENSIWLHIDGSYAGNAFICPEFRHYLDGVEDAWSFNINPNKWMLVGYDCSLMWVRSTKALTECMVVDPIYLQYEHAVKAVDFRHWGIPLSRRFRALKLWFVIRIYGASGLRKYIRTFSETPVNIIPSFECEWILSTEFYEDPLEFSSRNHS</sequence>
<dbReference type="FunFam" id="3.40.640.10:FF:000025">
    <property type="entry name" value="Histidine decarboxylase"/>
    <property type="match status" value="1"/>
</dbReference>
<dbReference type="WBParaSite" id="TREG1_19940.1">
    <property type="protein sequence ID" value="TREG1_19940.1"/>
    <property type="gene ID" value="TREG1_19940"/>
</dbReference>
<dbReference type="GO" id="GO:0019752">
    <property type="term" value="P:carboxylic acid metabolic process"/>
    <property type="evidence" value="ECO:0007669"/>
    <property type="project" value="InterPro"/>
</dbReference>
<dbReference type="Pfam" id="PF00282">
    <property type="entry name" value="Pyridoxal_deC"/>
    <property type="match status" value="1"/>
</dbReference>
<evidence type="ECO:0000256" key="7">
    <source>
        <dbReference type="RuleBase" id="RU000382"/>
    </source>
</evidence>
<evidence type="ECO:0000256" key="6">
    <source>
        <dbReference type="PIRSR" id="PIRSR602129-50"/>
    </source>
</evidence>
<dbReference type="InterPro" id="IPR015424">
    <property type="entry name" value="PyrdxlP-dep_Trfase"/>
</dbReference>
<dbReference type="AlphaFoldDB" id="A0AA85JHP3"/>
<evidence type="ECO:0000256" key="1">
    <source>
        <dbReference type="ARBA" id="ARBA00001933"/>
    </source>
</evidence>
<feature type="modified residue" description="N6-(pyridoxal phosphate)lysine" evidence="6">
    <location>
        <position position="347"/>
    </location>
</feature>
<dbReference type="InterPro" id="IPR002129">
    <property type="entry name" value="PyrdxlP-dep_de-COase"/>
</dbReference>
<keyword evidence="8" id="KW-1185">Reference proteome</keyword>
<evidence type="ECO:0000256" key="2">
    <source>
        <dbReference type="ARBA" id="ARBA00009533"/>
    </source>
</evidence>
<evidence type="ECO:0000313" key="9">
    <source>
        <dbReference type="WBParaSite" id="TREG1_19940.1"/>
    </source>
</evidence>
<dbReference type="GO" id="GO:0016831">
    <property type="term" value="F:carboxy-lyase activity"/>
    <property type="evidence" value="ECO:0007669"/>
    <property type="project" value="UniProtKB-KW"/>
</dbReference>
<evidence type="ECO:0000256" key="3">
    <source>
        <dbReference type="ARBA" id="ARBA00022793"/>
    </source>
</evidence>
<protein>
    <recommendedName>
        <fullName evidence="10">Aromatic-L-amino-acid decarboxylase</fullName>
    </recommendedName>
</protein>
<dbReference type="Gene3D" id="1.20.1340.10">
    <property type="entry name" value="dopa decarboxylase, N-terminal domain"/>
    <property type="match status" value="1"/>
</dbReference>
<keyword evidence="5 7" id="KW-0456">Lyase</keyword>
<dbReference type="PANTHER" id="PTHR11999:SF70">
    <property type="entry name" value="MIP05841P"/>
    <property type="match status" value="1"/>
</dbReference>
<evidence type="ECO:0000256" key="5">
    <source>
        <dbReference type="ARBA" id="ARBA00023239"/>
    </source>
</evidence>
<comment type="cofactor">
    <cofactor evidence="1 6 7">
        <name>pyridoxal 5'-phosphate</name>
        <dbReference type="ChEBI" id="CHEBI:597326"/>
    </cofactor>
</comment>
<keyword evidence="3" id="KW-0210">Decarboxylase</keyword>
<dbReference type="GO" id="GO:0006520">
    <property type="term" value="P:amino acid metabolic process"/>
    <property type="evidence" value="ECO:0007669"/>
    <property type="project" value="InterPro"/>
</dbReference>
<proteinExistence type="inferred from homology"/>
<dbReference type="PANTHER" id="PTHR11999">
    <property type="entry name" value="GROUP II PYRIDOXAL-5-PHOSPHATE DECARBOXYLASE"/>
    <property type="match status" value="1"/>
</dbReference>
<dbReference type="Proteomes" id="UP000050795">
    <property type="component" value="Unassembled WGS sequence"/>
</dbReference>
<dbReference type="FunFam" id="1.20.1340.10:FF:000001">
    <property type="entry name" value="Histidine decarboxylase"/>
    <property type="match status" value="1"/>
</dbReference>
<dbReference type="Gene3D" id="3.40.640.10">
    <property type="entry name" value="Type I PLP-dependent aspartate aminotransferase-like (Major domain)"/>
    <property type="match status" value="1"/>
</dbReference>
<dbReference type="PRINTS" id="PR00800">
    <property type="entry name" value="YHDCRBOXLASE"/>
</dbReference>
<dbReference type="InterPro" id="IPR010977">
    <property type="entry name" value="Aromatic_deC"/>
</dbReference>
<organism evidence="8 9">
    <name type="scientific">Trichobilharzia regenti</name>
    <name type="common">Nasal bird schistosome</name>
    <dbReference type="NCBI Taxonomy" id="157069"/>
    <lineage>
        <taxon>Eukaryota</taxon>
        <taxon>Metazoa</taxon>
        <taxon>Spiralia</taxon>
        <taxon>Lophotrochozoa</taxon>
        <taxon>Platyhelminthes</taxon>
        <taxon>Trematoda</taxon>
        <taxon>Digenea</taxon>
        <taxon>Strigeidida</taxon>
        <taxon>Schistosomatoidea</taxon>
        <taxon>Schistosomatidae</taxon>
        <taxon>Trichobilharzia</taxon>
    </lineage>
</organism>
<dbReference type="SUPFAM" id="SSF53383">
    <property type="entry name" value="PLP-dependent transferases"/>
    <property type="match status" value="1"/>
</dbReference>
<dbReference type="InterPro" id="IPR015421">
    <property type="entry name" value="PyrdxlP-dep_Trfase_major"/>
</dbReference>
<dbReference type="InterPro" id="IPR021115">
    <property type="entry name" value="Pyridoxal-P_BS"/>
</dbReference>
<dbReference type="PROSITE" id="PS00392">
    <property type="entry name" value="DDC_GAD_HDC_YDC"/>
    <property type="match status" value="1"/>
</dbReference>
<evidence type="ECO:0000256" key="4">
    <source>
        <dbReference type="ARBA" id="ARBA00022898"/>
    </source>
</evidence>
<comment type="similarity">
    <text evidence="2 7">Belongs to the group II decarboxylase family.</text>
</comment>
<dbReference type="GO" id="GO:0005737">
    <property type="term" value="C:cytoplasm"/>
    <property type="evidence" value="ECO:0007669"/>
    <property type="project" value="TreeGrafter"/>
</dbReference>
<name>A0AA85JHP3_TRIRE</name>
<accession>A0AA85JHP3</accession>
<keyword evidence="4 6" id="KW-0663">Pyridoxal phosphate</keyword>
<reference evidence="8" key="1">
    <citation type="submission" date="2022-06" db="EMBL/GenBank/DDBJ databases">
        <authorList>
            <person name="Berger JAMES D."/>
            <person name="Berger JAMES D."/>
        </authorList>
    </citation>
    <scope>NUCLEOTIDE SEQUENCE [LARGE SCALE GENOMIC DNA]</scope>
</reference>
<evidence type="ECO:0000313" key="8">
    <source>
        <dbReference type="Proteomes" id="UP000050795"/>
    </source>
</evidence>
<evidence type="ECO:0008006" key="10">
    <source>
        <dbReference type="Google" id="ProtNLM"/>
    </source>
</evidence>
<reference evidence="9" key="2">
    <citation type="submission" date="2023-11" db="UniProtKB">
        <authorList>
            <consortium name="WormBaseParasite"/>
        </authorList>
    </citation>
    <scope>IDENTIFICATION</scope>
</reference>
<dbReference type="GO" id="GO:0030170">
    <property type="term" value="F:pyridoxal phosphate binding"/>
    <property type="evidence" value="ECO:0007669"/>
    <property type="project" value="InterPro"/>
</dbReference>